<organism evidence="3 4">
    <name type="scientific">Anopheles dirus</name>
    <dbReference type="NCBI Taxonomy" id="7168"/>
    <lineage>
        <taxon>Eukaryota</taxon>
        <taxon>Metazoa</taxon>
        <taxon>Ecdysozoa</taxon>
        <taxon>Arthropoda</taxon>
        <taxon>Hexapoda</taxon>
        <taxon>Insecta</taxon>
        <taxon>Pterygota</taxon>
        <taxon>Neoptera</taxon>
        <taxon>Endopterygota</taxon>
        <taxon>Diptera</taxon>
        <taxon>Nematocera</taxon>
        <taxon>Culicoidea</taxon>
        <taxon>Culicidae</taxon>
        <taxon>Anophelinae</taxon>
        <taxon>Anopheles</taxon>
    </lineage>
</organism>
<feature type="chain" id="PRO_5008129212" description="Secreted protein" evidence="2">
    <location>
        <begin position="18"/>
        <end position="98"/>
    </location>
</feature>
<protein>
    <recommendedName>
        <fullName evidence="5">Secreted protein</fullName>
    </recommendedName>
</protein>
<evidence type="ECO:0008006" key="5">
    <source>
        <dbReference type="Google" id="ProtNLM"/>
    </source>
</evidence>
<reference evidence="4" key="1">
    <citation type="submission" date="2013-03" db="EMBL/GenBank/DDBJ databases">
        <title>The Genome Sequence of Anopheles dirus WRAIR2.</title>
        <authorList>
            <consortium name="The Broad Institute Genomics Platform"/>
            <person name="Neafsey D.E."/>
            <person name="Walton C."/>
            <person name="Walker B."/>
            <person name="Young S.K."/>
            <person name="Zeng Q."/>
            <person name="Gargeya S."/>
            <person name="Fitzgerald M."/>
            <person name="Haas B."/>
            <person name="Abouelleil A."/>
            <person name="Allen A.W."/>
            <person name="Alvarado L."/>
            <person name="Arachchi H.M."/>
            <person name="Berlin A.M."/>
            <person name="Chapman S.B."/>
            <person name="Gainer-Dewar J."/>
            <person name="Goldberg J."/>
            <person name="Griggs A."/>
            <person name="Gujja S."/>
            <person name="Hansen M."/>
            <person name="Howarth C."/>
            <person name="Imamovic A."/>
            <person name="Ireland A."/>
            <person name="Larimer J."/>
            <person name="McCowan C."/>
            <person name="Murphy C."/>
            <person name="Pearson M."/>
            <person name="Poon T.W."/>
            <person name="Priest M."/>
            <person name="Roberts A."/>
            <person name="Saif S."/>
            <person name="Shea T."/>
            <person name="Sisk P."/>
            <person name="Sykes S."/>
            <person name="Wortman J."/>
            <person name="Nusbaum C."/>
            <person name="Birren B."/>
        </authorList>
    </citation>
    <scope>NUCLEOTIDE SEQUENCE [LARGE SCALE GENOMIC DNA]</scope>
    <source>
        <strain evidence="4">WRAIR2</strain>
    </source>
</reference>
<keyword evidence="2" id="KW-0732">Signal</keyword>
<dbReference type="VEuPathDB" id="VectorBase:ADIR001762"/>
<accession>A0A182N2A4</accession>
<evidence type="ECO:0000256" key="2">
    <source>
        <dbReference type="SAM" id="SignalP"/>
    </source>
</evidence>
<reference evidence="3" key="2">
    <citation type="submission" date="2020-05" db="UniProtKB">
        <authorList>
            <consortium name="EnsemblMetazoa"/>
        </authorList>
    </citation>
    <scope>IDENTIFICATION</scope>
    <source>
        <strain evidence="3">WRAIR2</strain>
    </source>
</reference>
<proteinExistence type="predicted"/>
<dbReference type="AlphaFoldDB" id="A0A182N2A4"/>
<evidence type="ECO:0000256" key="1">
    <source>
        <dbReference type="SAM" id="MobiDB-lite"/>
    </source>
</evidence>
<sequence>MLPVLLALVVPPGSVSSAVGTAAGGRCIPSSQGATVSFSFADLRIVSGSGSECRTIAPYSPYSAMIVLRPQHFSGLESLLPSESSPGQPGVKPNQRYR</sequence>
<dbReference type="EnsemblMetazoa" id="ADIR001762-RA">
    <property type="protein sequence ID" value="ADIR001762-PA"/>
    <property type="gene ID" value="ADIR001762"/>
</dbReference>
<dbReference type="Proteomes" id="UP000075884">
    <property type="component" value="Unassembled WGS sequence"/>
</dbReference>
<keyword evidence="4" id="KW-1185">Reference proteome</keyword>
<feature type="signal peptide" evidence="2">
    <location>
        <begin position="1"/>
        <end position="17"/>
    </location>
</feature>
<evidence type="ECO:0000313" key="4">
    <source>
        <dbReference type="Proteomes" id="UP000075884"/>
    </source>
</evidence>
<evidence type="ECO:0000313" key="3">
    <source>
        <dbReference type="EnsemblMetazoa" id="ADIR001762-PA"/>
    </source>
</evidence>
<feature type="compositionally biased region" description="Low complexity" evidence="1">
    <location>
        <begin position="78"/>
        <end position="90"/>
    </location>
</feature>
<name>A0A182N2A4_9DIPT</name>
<feature type="region of interest" description="Disordered" evidence="1">
    <location>
        <begin position="78"/>
        <end position="98"/>
    </location>
</feature>